<protein>
    <submittedName>
        <fullName evidence="1">Uncharacterized protein</fullName>
    </submittedName>
</protein>
<dbReference type="EMBL" id="LR796574">
    <property type="protein sequence ID" value="CAB4153009.1"/>
    <property type="molecule type" value="Genomic_DNA"/>
</dbReference>
<proteinExistence type="predicted"/>
<gene>
    <name evidence="1" type="ORF">UFOVP612_37</name>
</gene>
<organism evidence="1">
    <name type="scientific">uncultured Caudovirales phage</name>
    <dbReference type="NCBI Taxonomy" id="2100421"/>
    <lineage>
        <taxon>Viruses</taxon>
        <taxon>Duplodnaviria</taxon>
        <taxon>Heunggongvirae</taxon>
        <taxon>Uroviricota</taxon>
        <taxon>Caudoviricetes</taxon>
        <taxon>Peduoviridae</taxon>
        <taxon>Maltschvirus</taxon>
        <taxon>Maltschvirus maltsch</taxon>
    </lineage>
</organism>
<name>A0A6J5NBQ9_9CAUD</name>
<reference evidence="1" key="1">
    <citation type="submission" date="2020-04" db="EMBL/GenBank/DDBJ databases">
        <authorList>
            <person name="Chiriac C."/>
            <person name="Salcher M."/>
            <person name="Ghai R."/>
            <person name="Kavagutti S V."/>
        </authorList>
    </citation>
    <scope>NUCLEOTIDE SEQUENCE</scope>
</reference>
<evidence type="ECO:0000313" key="1">
    <source>
        <dbReference type="EMBL" id="CAB4153009.1"/>
    </source>
</evidence>
<accession>A0A6J5NBQ9</accession>
<sequence length="92" mass="10549">MASNKGRGQLDKSTRHHLSALDAFIKQQAVEFQPIQPDEFTINDYMQKMRDQGIVIGNTVATRRMKDLMDAGTVTRRKSVKDGKPCNFYRFV</sequence>